<organism evidence="1 2">
    <name type="scientific">Acrobeloides nanus</name>
    <dbReference type="NCBI Taxonomy" id="290746"/>
    <lineage>
        <taxon>Eukaryota</taxon>
        <taxon>Metazoa</taxon>
        <taxon>Ecdysozoa</taxon>
        <taxon>Nematoda</taxon>
        <taxon>Chromadorea</taxon>
        <taxon>Rhabditida</taxon>
        <taxon>Tylenchina</taxon>
        <taxon>Cephalobomorpha</taxon>
        <taxon>Cephaloboidea</taxon>
        <taxon>Cephalobidae</taxon>
        <taxon>Acrobeloides</taxon>
    </lineage>
</organism>
<evidence type="ECO:0000313" key="1">
    <source>
        <dbReference type="Proteomes" id="UP000887540"/>
    </source>
</evidence>
<sequence>YEHSLWNVQELILAGLPSTNNSIESQHKAFKDSLTRSHPSFVQFLAQLLREHAIVDYRLELPEKHHEDHRYYDTVNSFYDYWELMFFFDDLMEFD</sequence>
<protein>
    <submittedName>
        <fullName evidence="2">Uncharacterized protein</fullName>
    </submittedName>
</protein>
<evidence type="ECO:0000313" key="2">
    <source>
        <dbReference type="WBParaSite" id="ACRNAN_scaffold23839.g6739.t1"/>
    </source>
</evidence>
<reference evidence="2" key="1">
    <citation type="submission" date="2022-11" db="UniProtKB">
        <authorList>
            <consortium name="WormBaseParasite"/>
        </authorList>
    </citation>
    <scope>IDENTIFICATION</scope>
</reference>
<dbReference type="AlphaFoldDB" id="A0A914DFH8"/>
<name>A0A914DFH8_9BILA</name>
<accession>A0A914DFH8</accession>
<proteinExistence type="predicted"/>
<keyword evidence="1" id="KW-1185">Reference proteome</keyword>
<dbReference type="Proteomes" id="UP000887540">
    <property type="component" value="Unplaced"/>
</dbReference>
<dbReference type="WBParaSite" id="ACRNAN_scaffold23839.g6739.t1">
    <property type="protein sequence ID" value="ACRNAN_scaffold23839.g6739.t1"/>
    <property type="gene ID" value="ACRNAN_scaffold23839.g6739"/>
</dbReference>